<dbReference type="AlphaFoldDB" id="A0A2P6R4I0"/>
<evidence type="ECO:0000256" key="1">
    <source>
        <dbReference type="ARBA" id="ARBA00022529"/>
    </source>
</evidence>
<evidence type="ECO:0000256" key="2">
    <source>
        <dbReference type="ARBA" id="ARBA00022577"/>
    </source>
</evidence>
<dbReference type="STRING" id="74649.A0A2P6R4I0"/>
<dbReference type="PROSITE" id="PS00940">
    <property type="entry name" value="GAMMA_THIONIN"/>
    <property type="match status" value="1"/>
</dbReference>
<dbReference type="Gramene" id="PRQ41335">
    <property type="protein sequence ID" value="PRQ41335"/>
    <property type="gene ID" value="RchiOBHm_Chr4g0445781"/>
</dbReference>
<dbReference type="PANTHER" id="PTHR33147">
    <property type="entry name" value="DEFENSIN-LIKE PROTEIN 1"/>
    <property type="match status" value="1"/>
</dbReference>
<organism evidence="7 8">
    <name type="scientific">Rosa chinensis</name>
    <name type="common">China rose</name>
    <dbReference type="NCBI Taxonomy" id="74649"/>
    <lineage>
        <taxon>Eukaryota</taxon>
        <taxon>Viridiplantae</taxon>
        <taxon>Streptophyta</taxon>
        <taxon>Embryophyta</taxon>
        <taxon>Tracheophyta</taxon>
        <taxon>Spermatophyta</taxon>
        <taxon>Magnoliopsida</taxon>
        <taxon>eudicotyledons</taxon>
        <taxon>Gunneridae</taxon>
        <taxon>Pentapetalae</taxon>
        <taxon>rosids</taxon>
        <taxon>fabids</taxon>
        <taxon>Rosales</taxon>
        <taxon>Rosaceae</taxon>
        <taxon>Rosoideae</taxon>
        <taxon>Rosoideae incertae sedis</taxon>
        <taxon>Rosa</taxon>
    </lineage>
</organism>
<keyword evidence="8" id="KW-1185">Reference proteome</keyword>
<dbReference type="InterPro" id="IPR003614">
    <property type="entry name" value="Knottins"/>
</dbReference>
<proteinExistence type="predicted"/>
<evidence type="ECO:0000256" key="4">
    <source>
        <dbReference type="ARBA" id="ARBA00023157"/>
    </source>
</evidence>
<evidence type="ECO:0000256" key="5">
    <source>
        <dbReference type="SAM" id="SignalP"/>
    </source>
</evidence>
<dbReference type="CDD" id="cd00107">
    <property type="entry name" value="Knot1"/>
    <property type="match status" value="1"/>
</dbReference>
<evidence type="ECO:0000259" key="6">
    <source>
        <dbReference type="SMART" id="SM00505"/>
    </source>
</evidence>
<dbReference type="InterPro" id="IPR008176">
    <property type="entry name" value="Defensin_plant"/>
</dbReference>
<dbReference type="Proteomes" id="UP000238479">
    <property type="component" value="Chromosome 4"/>
</dbReference>
<dbReference type="SUPFAM" id="SSF57095">
    <property type="entry name" value="Scorpion toxin-like"/>
    <property type="match status" value="1"/>
</dbReference>
<dbReference type="OMA" id="ICESASH"/>
<dbReference type="SMART" id="SM00505">
    <property type="entry name" value="Knot1"/>
    <property type="match status" value="1"/>
</dbReference>
<dbReference type="InterPro" id="IPR036574">
    <property type="entry name" value="Scorpion_toxin-like_sf"/>
</dbReference>
<dbReference type="PRINTS" id="PR00288">
    <property type="entry name" value="PUROTHIONIN"/>
</dbReference>
<dbReference type="OrthoDB" id="683455at2759"/>
<dbReference type="GO" id="GO:0050832">
    <property type="term" value="P:defense response to fungus"/>
    <property type="evidence" value="ECO:0007669"/>
    <property type="project" value="UniProtKB-KW"/>
</dbReference>
<gene>
    <name evidence="7" type="ORF">RchiOBHm_Chr4g0445781</name>
</gene>
<reference evidence="7 8" key="1">
    <citation type="journal article" date="2018" name="Nat. Genet.">
        <title>The Rosa genome provides new insights in the design of modern roses.</title>
        <authorList>
            <person name="Bendahmane M."/>
        </authorList>
    </citation>
    <scope>NUCLEOTIDE SEQUENCE [LARGE SCALE GENOMIC DNA]</scope>
    <source>
        <strain evidence="8">cv. Old Blush</strain>
    </source>
</reference>
<keyword evidence="2" id="KW-0295">Fungicide</keyword>
<feature type="chain" id="PRO_5015127533" evidence="5">
    <location>
        <begin position="24"/>
        <end position="81"/>
    </location>
</feature>
<keyword evidence="3 5" id="KW-0732">Signal</keyword>
<dbReference type="GO" id="GO:0031640">
    <property type="term" value="P:killing of cells of another organism"/>
    <property type="evidence" value="ECO:0007669"/>
    <property type="project" value="UniProtKB-KW"/>
</dbReference>
<feature type="signal peptide" evidence="5">
    <location>
        <begin position="1"/>
        <end position="23"/>
    </location>
</feature>
<protein>
    <submittedName>
        <fullName evidence="7">Putative defensin, plant</fullName>
    </submittedName>
</protein>
<keyword evidence="4" id="KW-1015">Disulfide bond</keyword>
<evidence type="ECO:0000313" key="7">
    <source>
        <dbReference type="EMBL" id="PRQ41335.1"/>
    </source>
</evidence>
<dbReference type="Pfam" id="PF00304">
    <property type="entry name" value="Gamma-thionin"/>
    <property type="match status" value="1"/>
</dbReference>
<feature type="domain" description="Knottins-like" evidence="6">
    <location>
        <begin position="35"/>
        <end position="80"/>
    </location>
</feature>
<dbReference type="Gene3D" id="3.30.30.10">
    <property type="entry name" value="Knottin, scorpion toxin-like"/>
    <property type="match status" value="1"/>
</dbReference>
<dbReference type="PANTHER" id="PTHR33147:SF39">
    <property type="entry name" value="DRO1 PROTEIN-RELATED"/>
    <property type="match status" value="1"/>
</dbReference>
<sequence length="81" mass="8772">MESFMRVFSTFFVALLLLVASAGIGPNVMVAEARTCESQSLKYEGMCLRESHCASVCQTEGYSGGDCHGLYSICVCTKDCQ</sequence>
<name>A0A2P6R4I0_ROSCH</name>
<keyword evidence="1" id="KW-0929">Antimicrobial</keyword>
<evidence type="ECO:0000313" key="8">
    <source>
        <dbReference type="Proteomes" id="UP000238479"/>
    </source>
</evidence>
<accession>A0A2P6R4I0</accession>
<comment type="caution">
    <text evidence="7">The sequence shown here is derived from an EMBL/GenBank/DDBJ whole genome shotgun (WGS) entry which is preliminary data.</text>
</comment>
<evidence type="ECO:0000256" key="3">
    <source>
        <dbReference type="ARBA" id="ARBA00022729"/>
    </source>
</evidence>
<dbReference type="EMBL" id="PDCK01000042">
    <property type="protein sequence ID" value="PRQ41335.1"/>
    <property type="molecule type" value="Genomic_DNA"/>
</dbReference>